<evidence type="ECO:0000256" key="3">
    <source>
        <dbReference type="ARBA" id="ARBA00022737"/>
    </source>
</evidence>
<evidence type="ECO:0000256" key="2">
    <source>
        <dbReference type="ARBA" id="ARBA00022692"/>
    </source>
</evidence>
<organism evidence="9 10">
    <name type="scientific">Mucilaginibacter robiniae</name>
    <dbReference type="NCBI Taxonomy" id="2728022"/>
    <lineage>
        <taxon>Bacteria</taxon>
        <taxon>Pseudomonadati</taxon>
        <taxon>Bacteroidota</taxon>
        <taxon>Sphingobacteriia</taxon>
        <taxon>Sphingobacteriales</taxon>
        <taxon>Sphingobacteriaceae</taxon>
        <taxon>Mucilaginibacter</taxon>
    </lineage>
</organism>
<dbReference type="KEGG" id="mrob:HH214_05125"/>
<keyword evidence="4 8" id="KW-0802">TPR repeat</keyword>
<name>A0A7L5DYV3_9SPHI</name>
<dbReference type="InterPro" id="IPR019734">
    <property type="entry name" value="TPR_rpt"/>
</dbReference>
<dbReference type="GO" id="GO:0008320">
    <property type="term" value="F:protein transmembrane transporter activity"/>
    <property type="evidence" value="ECO:0007669"/>
    <property type="project" value="TreeGrafter"/>
</dbReference>
<evidence type="ECO:0000256" key="7">
    <source>
        <dbReference type="ARBA" id="ARBA00038030"/>
    </source>
</evidence>
<comment type="similarity">
    <text evidence="7">Belongs to the Tom70 family.</text>
</comment>
<protein>
    <recommendedName>
        <fullName evidence="11">Tetratricopeptide repeat protein</fullName>
    </recommendedName>
</protein>
<keyword evidence="2" id="KW-0812">Transmembrane</keyword>
<evidence type="ECO:0000256" key="8">
    <source>
        <dbReference type="PROSITE-ProRule" id="PRU00339"/>
    </source>
</evidence>
<comment type="subcellular location">
    <subcellularLocation>
        <location evidence="1">Membrane</location>
        <topology evidence="1">Single-pass membrane protein</topology>
    </subcellularLocation>
</comment>
<keyword evidence="3" id="KW-0677">Repeat</keyword>
<dbReference type="EMBL" id="CP051682">
    <property type="protein sequence ID" value="QJD95297.1"/>
    <property type="molecule type" value="Genomic_DNA"/>
</dbReference>
<dbReference type="AlphaFoldDB" id="A0A7L5DYV3"/>
<keyword evidence="10" id="KW-1185">Reference proteome</keyword>
<evidence type="ECO:0000313" key="9">
    <source>
        <dbReference type="EMBL" id="QJD95297.1"/>
    </source>
</evidence>
<dbReference type="PROSITE" id="PS50005">
    <property type="entry name" value="TPR"/>
    <property type="match status" value="1"/>
</dbReference>
<sequence length="570" mass="63091">MKLTKEIVGTTLGLVFIGSSVFAQSLDDAKKAIDAEQYQKAKSMLKNLTTTQPTKDENFFYLGWVYLQQDYPDSAKAAFNKGIAANAKSAINYAGLGAVAHYNKDAAGAQSNFNQAATLAGKSPEPYVYIAKGYLLDPNPNADAAITVLNKEIGVNAKDPNLFIALGDAYRAQMKSSEAYKAYSTALDLNPKSPSPKVSTGVLWRFANNWEDSEKEFQAAIAIDPNFGPAYREWAETDIRWANKDPKMASAKIQEAVDHYKKFLSLTDMSVESQVRYADFLYSAGRFKELQDVANSLTKYPGVNLKVYRYLGYSAYENGDYATSNTALNTWFSKADPKRVIPYDYYYQGRNTLKAGKDTAAAIQELQKAVQADTTGALSGVYGDIAGVYYAQRKYEQAGDAYQQYATKSNKATLNDYFKEGFSYYFAYGAQLSSKATPKPTPDTTLLVKADSAFAHIQSKLGTTPNSTVTQYRARLYDLKEKDRNNIVGYAKPFYEKFVTEVSGKSSLTDADKKGLAEAYAYLGNYAEYKDKDTAKATEYFTKARDNDPTNAQVQYYFTKKGKPAAGKGK</sequence>
<dbReference type="Gene3D" id="1.25.40.10">
    <property type="entry name" value="Tetratricopeptide repeat domain"/>
    <property type="match status" value="4"/>
</dbReference>
<evidence type="ECO:0000256" key="6">
    <source>
        <dbReference type="ARBA" id="ARBA00023136"/>
    </source>
</evidence>
<keyword evidence="6" id="KW-0472">Membrane</keyword>
<dbReference type="RefSeq" id="WP_169606314.1">
    <property type="nucleotide sequence ID" value="NZ_CP051682.1"/>
</dbReference>
<reference evidence="9 10" key="1">
    <citation type="submission" date="2020-04" db="EMBL/GenBank/DDBJ databases">
        <title>Genome sequencing of novel species.</title>
        <authorList>
            <person name="Heo J."/>
            <person name="Kim S.-J."/>
            <person name="Kim J.-S."/>
            <person name="Hong S.-B."/>
            <person name="Kwon S.-W."/>
        </authorList>
    </citation>
    <scope>NUCLEOTIDE SEQUENCE [LARGE SCALE GENOMIC DNA]</scope>
    <source>
        <strain evidence="9 10">F39-2</strain>
    </source>
</reference>
<accession>A0A7L5DYV3</accession>
<keyword evidence="5" id="KW-1133">Transmembrane helix</keyword>
<dbReference type="GO" id="GO:0030943">
    <property type="term" value="F:mitochondrion targeting sequence binding"/>
    <property type="evidence" value="ECO:0007669"/>
    <property type="project" value="TreeGrafter"/>
</dbReference>
<proteinExistence type="inferred from homology"/>
<dbReference type="PANTHER" id="PTHR46208:SF1">
    <property type="entry name" value="MITOCHONDRIAL IMPORT RECEPTOR SUBUNIT TOM70"/>
    <property type="match status" value="1"/>
</dbReference>
<evidence type="ECO:0000256" key="4">
    <source>
        <dbReference type="ARBA" id="ARBA00022803"/>
    </source>
</evidence>
<dbReference type="PANTHER" id="PTHR46208">
    <property type="entry name" value="MITOCHONDRIAL IMPORT RECEPTOR SUBUNIT TOM70"/>
    <property type="match status" value="1"/>
</dbReference>
<feature type="repeat" description="TPR" evidence="8">
    <location>
        <begin position="160"/>
        <end position="193"/>
    </location>
</feature>
<evidence type="ECO:0000256" key="5">
    <source>
        <dbReference type="ARBA" id="ARBA00022989"/>
    </source>
</evidence>
<dbReference type="SUPFAM" id="SSF48452">
    <property type="entry name" value="TPR-like"/>
    <property type="match status" value="2"/>
</dbReference>
<dbReference type="SMART" id="SM00028">
    <property type="entry name" value="TPR"/>
    <property type="match status" value="4"/>
</dbReference>
<evidence type="ECO:0008006" key="11">
    <source>
        <dbReference type="Google" id="ProtNLM"/>
    </source>
</evidence>
<evidence type="ECO:0000256" key="1">
    <source>
        <dbReference type="ARBA" id="ARBA00004167"/>
    </source>
</evidence>
<dbReference type="Pfam" id="PF13432">
    <property type="entry name" value="TPR_16"/>
    <property type="match status" value="1"/>
</dbReference>
<dbReference type="InterPro" id="IPR011990">
    <property type="entry name" value="TPR-like_helical_dom_sf"/>
</dbReference>
<dbReference type="Proteomes" id="UP000503278">
    <property type="component" value="Chromosome"/>
</dbReference>
<gene>
    <name evidence="9" type="ORF">HH214_05125</name>
</gene>
<dbReference type="GO" id="GO:0030150">
    <property type="term" value="P:protein import into mitochondrial matrix"/>
    <property type="evidence" value="ECO:0007669"/>
    <property type="project" value="TreeGrafter"/>
</dbReference>
<dbReference type="GO" id="GO:0016020">
    <property type="term" value="C:membrane"/>
    <property type="evidence" value="ECO:0007669"/>
    <property type="project" value="UniProtKB-SubCell"/>
</dbReference>
<evidence type="ECO:0000313" key="10">
    <source>
        <dbReference type="Proteomes" id="UP000503278"/>
    </source>
</evidence>